<feature type="compositionally biased region" description="Basic and acidic residues" evidence="1">
    <location>
        <begin position="16"/>
        <end position="28"/>
    </location>
</feature>
<evidence type="ECO:0000256" key="1">
    <source>
        <dbReference type="SAM" id="MobiDB-lite"/>
    </source>
</evidence>
<name>A0A089NTH7_9HYPH</name>
<dbReference type="KEGG" id="mor:MOC_2075"/>
<evidence type="ECO:0000313" key="2">
    <source>
        <dbReference type="EMBL" id="AIQ89830.1"/>
    </source>
</evidence>
<feature type="region of interest" description="Disordered" evidence="1">
    <location>
        <begin position="1"/>
        <end position="28"/>
    </location>
</feature>
<dbReference type="Proteomes" id="UP000029492">
    <property type="component" value="Chromosome"/>
</dbReference>
<dbReference type="HOGENOM" id="CLU_3218544_0_0_5"/>
<proteinExistence type="predicted"/>
<gene>
    <name evidence="2" type="ORF">MOC_2075</name>
</gene>
<dbReference type="AlphaFoldDB" id="A0A089NTH7"/>
<accession>A0A089NTH7</accession>
<organism evidence="2 3">
    <name type="scientific">Methylobacterium oryzae CBMB20</name>
    <dbReference type="NCBI Taxonomy" id="693986"/>
    <lineage>
        <taxon>Bacteria</taxon>
        <taxon>Pseudomonadati</taxon>
        <taxon>Pseudomonadota</taxon>
        <taxon>Alphaproteobacteria</taxon>
        <taxon>Hyphomicrobiales</taxon>
        <taxon>Methylobacteriaceae</taxon>
        <taxon>Methylobacterium</taxon>
    </lineage>
</organism>
<keyword evidence="3" id="KW-1185">Reference proteome</keyword>
<protein>
    <submittedName>
        <fullName evidence="2">Protein of unassigned function</fullName>
    </submittedName>
</protein>
<feature type="compositionally biased region" description="Gly residues" evidence="1">
    <location>
        <begin position="1"/>
        <end position="12"/>
    </location>
</feature>
<reference evidence="2 3" key="1">
    <citation type="journal article" date="2014" name="PLoS ONE">
        <title>Genome Information of Methylobacterium oryzae, a Plant-Probiotic Methylotroph in the Phyllosphere.</title>
        <authorList>
            <person name="Kwak M.J."/>
            <person name="Jeong H."/>
            <person name="Madhaiyan M."/>
            <person name="Lee Y."/>
            <person name="Sa T.M."/>
            <person name="Oh T.K."/>
            <person name="Kim J.F."/>
        </authorList>
    </citation>
    <scope>NUCLEOTIDE SEQUENCE [LARGE SCALE GENOMIC DNA]</scope>
    <source>
        <strain evidence="2 3">CBMB20</strain>
    </source>
</reference>
<evidence type="ECO:0000313" key="3">
    <source>
        <dbReference type="Proteomes" id="UP000029492"/>
    </source>
</evidence>
<dbReference type="STRING" id="693986.MOC_2075"/>
<dbReference type="EMBL" id="CP003811">
    <property type="protein sequence ID" value="AIQ89830.1"/>
    <property type="molecule type" value="Genomic_DNA"/>
</dbReference>
<sequence>MREGGVTRGFGKGKSRASEDARPESDRRYGLYIAQVSRISSGTG</sequence>